<evidence type="ECO:0000256" key="1">
    <source>
        <dbReference type="ARBA" id="ARBA00022448"/>
    </source>
</evidence>
<dbReference type="GO" id="GO:0051480">
    <property type="term" value="P:regulation of cytosolic calcium ion concentration"/>
    <property type="evidence" value="ECO:0007669"/>
    <property type="project" value="TreeGrafter"/>
</dbReference>
<dbReference type="Pfam" id="PF12796">
    <property type="entry name" value="Ank_2"/>
    <property type="match status" value="1"/>
</dbReference>
<reference evidence="5 6" key="1">
    <citation type="submission" date="2018-04" db="EMBL/GenBank/DDBJ databases">
        <title>The genome of golden apple snail Pomacea canaliculata provides insight into stress tolerance and invasive adaptation.</title>
        <authorList>
            <person name="Liu C."/>
            <person name="Liu B."/>
            <person name="Ren Y."/>
            <person name="Zhang Y."/>
            <person name="Wang H."/>
            <person name="Li S."/>
            <person name="Jiang F."/>
            <person name="Yin L."/>
            <person name="Zhang G."/>
            <person name="Qian W."/>
            <person name="Fan W."/>
        </authorList>
    </citation>
    <scope>NUCLEOTIDE SEQUENCE [LARGE SCALE GENOMIC DNA]</scope>
    <source>
        <strain evidence="5">SZHN2017</strain>
        <tissue evidence="5">Muscle</tissue>
    </source>
</reference>
<dbReference type="GO" id="GO:0007338">
    <property type="term" value="P:single fertilization"/>
    <property type="evidence" value="ECO:0007669"/>
    <property type="project" value="TreeGrafter"/>
</dbReference>
<dbReference type="PANTHER" id="PTHR10117:SF80">
    <property type="entry name" value="TRANSIENT-RECEPTOR-POTENTIAL-LIKE PROTEIN"/>
    <property type="match status" value="1"/>
</dbReference>
<evidence type="ECO:0000256" key="3">
    <source>
        <dbReference type="ARBA" id="ARBA00023303"/>
    </source>
</evidence>
<dbReference type="EMBL" id="PZQS01000003">
    <property type="protein sequence ID" value="PVD35091.1"/>
    <property type="molecule type" value="Genomic_DNA"/>
</dbReference>
<protein>
    <submittedName>
        <fullName evidence="5">Uncharacterized protein</fullName>
    </submittedName>
</protein>
<dbReference type="GO" id="GO:0070679">
    <property type="term" value="F:inositol 1,4,5 trisphosphate binding"/>
    <property type="evidence" value="ECO:0007669"/>
    <property type="project" value="TreeGrafter"/>
</dbReference>
<dbReference type="GO" id="GO:0034703">
    <property type="term" value="C:cation channel complex"/>
    <property type="evidence" value="ECO:0007669"/>
    <property type="project" value="TreeGrafter"/>
</dbReference>
<evidence type="ECO:0000256" key="2">
    <source>
        <dbReference type="ARBA" id="ARBA00023065"/>
    </source>
</evidence>
<dbReference type="STRING" id="400727.A0A2T7PNU1"/>
<dbReference type="Gene3D" id="1.25.40.20">
    <property type="entry name" value="Ankyrin repeat-containing domain"/>
    <property type="match status" value="1"/>
</dbReference>
<dbReference type="OrthoDB" id="2373987at2759"/>
<dbReference type="GO" id="GO:0005886">
    <property type="term" value="C:plasma membrane"/>
    <property type="evidence" value="ECO:0007669"/>
    <property type="project" value="TreeGrafter"/>
</dbReference>
<feature type="region of interest" description="Disordered" evidence="4">
    <location>
        <begin position="156"/>
        <end position="191"/>
    </location>
</feature>
<dbReference type="PANTHER" id="PTHR10117">
    <property type="entry name" value="TRANSIENT RECEPTOR POTENTIAL CHANNEL"/>
    <property type="match status" value="1"/>
</dbReference>
<accession>A0A2T7PNU1</accession>
<dbReference type="Proteomes" id="UP000245119">
    <property type="component" value="Linkage Group LG3"/>
</dbReference>
<dbReference type="InterPro" id="IPR036770">
    <property type="entry name" value="Ankyrin_rpt-contain_sf"/>
</dbReference>
<dbReference type="InterPro" id="IPR002153">
    <property type="entry name" value="TRPC_channel"/>
</dbReference>
<organism evidence="5 6">
    <name type="scientific">Pomacea canaliculata</name>
    <name type="common">Golden apple snail</name>
    <dbReference type="NCBI Taxonomy" id="400727"/>
    <lineage>
        <taxon>Eukaryota</taxon>
        <taxon>Metazoa</taxon>
        <taxon>Spiralia</taxon>
        <taxon>Lophotrochozoa</taxon>
        <taxon>Mollusca</taxon>
        <taxon>Gastropoda</taxon>
        <taxon>Caenogastropoda</taxon>
        <taxon>Architaenioglossa</taxon>
        <taxon>Ampullarioidea</taxon>
        <taxon>Ampullariidae</taxon>
        <taxon>Pomacea</taxon>
    </lineage>
</organism>
<dbReference type="GO" id="GO:0015279">
    <property type="term" value="F:store-operated calcium channel activity"/>
    <property type="evidence" value="ECO:0007669"/>
    <property type="project" value="TreeGrafter"/>
</dbReference>
<evidence type="ECO:0000256" key="4">
    <source>
        <dbReference type="SAM" id="MobiDB-lite"/>
    </source>
</evidence>
<keyword evidence="2" id="KW-0406">Ion transport</keyword>
<keyword evidence="6" id="KW-1185">Reference proteome</keyword>
<gene>
    <name evidence="5" type="ORF">C0Q70_06372</name>
</gene>
<evidence type="ECO:0000313" key="6">
    <source>
        <dbReference type="Proteomes" id="UP000245119"/>
    </source>
</evidence>
<comment type="caution">
    <text evidence="5">The sequence shown here is derived from an EMBL/GenBank/DDBJ whole genome shotgun (WGS) entry which is preliminary data.</text>
</comment>
<dbReference type="SUPFAM" id="SSF48403">
    <property type="entry name" value="Ankyrin repeat"/>
    <property type="match status" value="1"/>
</dbReference>
<proteinExistence type="predicted"/>
<keyword evidence="3" id="KW-0407">Ion channel</keyword>
<sequence length="383" mass="41814">MALDSRPEIRLTGHCWDVSSHVTWVGRQFSRDLGVRGRQAVRLCRGTTMSPPPVDSPDITGTPLDVGQEELIYDGRNTIPFLAAIAGWQLLDISSPSQAKRGVWTSILANGLSLVVAADDLTRGLKTVRESHVLICILQRWEGGVWRGRWVGGIGPHSGPHSGARPDERSGMDLSKTNRSPVAPQEKERRNCEHLLTVEGGELTRIDPLGGANQTRGQHWGRQASRVIVSDHEERLRASGGHHGLGSVVWVPPPATLQPAMAAGVTGPNPVSVNCTDMLGRSAIQIAVDNENTELVELLLMQDGVKIGDALLYAIREGVYKIVEMLIEHPSITREMLGADWANVRHMGEESFDYSADISPVIPRRTLQPVRDSTAPPPPWGHH</sequence>
<dbReference type="AlphaFoldDB" id="A0A2T7PNU1"/>
<evidence type="ECO:0000313" key="5">
    <source>
        <dbReference type="EMBL" id="PVD35091.1"/>
    </source>
</evidence>
<keyword evidence="1" id="KW-0813">Transport</keyword>
<name>A0A2T7PNU1_POMCA</name>
<dbReference type="InterPro" id="IPR002110">
    <property type="entry name" value="Ankyrin_rpt"/>
</dbReference>